<sequence length="100" mass="11576">MKSASRVSPPFKTRSITTAKISARMRASERLGRRKTSKQHLSRRRGLWLEEPKEEEDPKKGRRFRTRPLDISGFADEKRNGIIASETDAEFIFRPMSAWG</sequence>
<feature type="compositionally biased region" description="Basic and acidic residues" evidence="1">
    <location>
        <begin position="47"/>
        <end position="59"/>
    </location>
</feature>
<dbReference type="AlphaFoldDB" id="A0A1I8AFS5"/>
<feature type="compositionally biased region" description="Basic residues" evidence="1">
    <location>
        <begin position="32"/>
        <end position="46"/>
    </location>
</feature>
<feature type="region of interest" description="Disordered" evidence="1">
    <location>
        <begin position="1"/>
        <end position="68"/>
    </location>
</feature>
<dbReference type="Proteomes" id="UP000095287">
    <property type="component" value="Unplaced"/>
</dbReference>
<evidence type="ECO:0000313" key="3">
    <source>
        <dbReference type="WBParaSite" id="L893_g5276.t1"/>
    </source>
</evidence>
<proteinExistence type="predicted"/>
<dbReference type="WBParaSite" id="L893_g5276.t1">
    <property type="protein sequence ID" value="L893_g5276.t1"/>
    <property type="gene ID" value="L893_g5276"/>
</dbReference>
<reference evidence="3" key="1">
    <citation type="submission" date="2016-11" db="UniProtKB">
        <authorList>
            <consortium name="WormBaseParasite"/>
        </authorList>
    </citation>
    <scope>IDENTIFICATION</scope>
</reference>
<accession>A0A1I8AFS5</accession>
<evidence type="ECO:0000256" key="1">
    <source>
        <dbReference type="SAM" id="MobiDB-lite"/>
    </source>
</evidence>
<protein>
    <submittedName>
        <fullName evidence="3">Uncharacterized protein</fullName>
    </submittedName>
</protein>
<organism evidence="2 3">
    <name type="scientific">Steinernema glaseri</name>
    <dbReference type="NCBI Taxonomy" id="37863"/>
    <lineage>
        <taxon>Eukaryota</taxon>
        <taxon>Metazoa</taxon>
        <taxon>Ecdysozoa</taxon>
        <taxon>Nematoda</taxon>
        <taxon>Chromadorea</taxon>
        <taxon>Rhabditida</taxon>
        <taxon>Tylenchina</taxon>
        <taxon>Panagrolaimomorpha</taxon>
        <taxon>Strongyloidoidea</taxon>
        <taxon>Steinernematidae</taxon>
        <taxon>Steinernema</taxon>
    </lineage>
</organism>
<evidence type="ECO:0000313" key="2">
    <source>
        <dbReference type="Proteomes" id="UP000095287"/>
    </source>
</evidence>
<keyword evidence="2" id="KW-1185">Reference proteome</keyword>
<name>A0A1I8AFS5_9BILA</name>